<dbReference type="AlphaFoldDB" id="A0A918GDT4"/>
<protein>
    <submittedName>
        <fullName evidence="6">Ribokinase</fullName>
    </submittedName>
</protein>
<dbReference type="Gene3D" id="3.40.1190.20">
    <property type="match status" value="1"/>
</dbReference>
<dbReference type="PANTHER" id="PTHR10584">
    <property type="entry name" value="SUGAR KINASE"/>
    <property type="match status" value="1"/>
</dbReference>
<evidence type="ECO:0000256" key="2">
    <source>
        <dbReference type="ARBA" id="ARBA00022679"/>
    </source>
</evidence>
<keyword evidence="3 4" id="KW-0418">Kinase</keyword>
<evidence type="ECO:0000256" key="4">
    <source>
        <dbReference type="RuleBase" id="RU003704"/>
    </source>
</evidence>
<accession>A0A918GDT4</accession>
<keyword evidence="2 4" id="KW-0808">Transferase</keyword>
<reference evidence="6" key="1">
    <citation type="journal article" date="2014" name="Int. J. Syst. Evol. Microbiol.">
        <title>Complete genome sequence of Corynebacterium casei LMG S-19264T (=DSM 44701T), isolated from a smear-ripened cheese.</title>
        <authorList>
            <consortium name="US DOE Joint Genome Institute (JGI-PGF)"/>
            <person name="Walter F."/>
            <person name="Albersmeier A."/>
            <person name="Kalinowski J."/>
            <person name="Ruckert C."/>
        </authorList>
    </citation>
    <scope>NUCLEOTIDE SEQUENCE</scope>
    <source>
        <strain evidence="6">JCM 3276</strain>
    </source>
</reference>
<dbReference type="PRINTS" id="PR00990">
    <property type="entry name" value="RIBOKINASE"/>
</dbReference>
<evidence type="ECO:0000256" key="1">
    <source>
        <dbReference type="ARBA" id="ARBA00010688"/>
    </source>
</evidence>
<keyword evidence="7" id="KW-1185">Reference proteome</keyword>
<sequence length="314" mass="32101">MTATARRQARICRERYLAGFGGELDIVVVGQIARDIVLLVDELPGARAAADVRERRELLGGKGANQAVACAQLGASVALLGVVGDDEVGTALLAQARADHIDVVCVVHRPEGRTALIVNVVERGGAWRYLEDFAGTELTEAEVEGARGTLVAASSVIVQLQQPAALAAATIARDAGRRVVLDGAPPADQRADLLATADVVRADAKEAALLTGSRMDSVDTAVRAARSVLAEGPSMVALAVEAEGDLFAWPDGHVFIPYTADPTVDTTGAGDSLIAALTVALTRGESPEAAARAAAAAAGSTVGHLGGRPALGRA</sequence>
<feature type="domain" description="Carbohydrate kinase PfkB" evidence="5">
    <location>
        <begin position="25"/>
        <end position="308"/>
    </location>
</feature>
<dbReference type="GO" id="GO:0016301">
    <property type="term" value="F:kinase activity"/>
    <property type="evidence" value="ECO:0007669"/>
    <property type="project" value="UniProtKB-KW"/>
</dbReference>
<proteinExistence type="inferred from homology"/>
<name>A0A918GDT4_9PSEU</name>
<dbReference type="SUPFAM" id="SSF53613">
    <property type="entry name" value="Ribokinase-like"/>
    <property type="match status" value="1"/>
</dbReference>
<dbReference type="EMBL" id="BMRB01000002">
    <property type="protein sequence ID" value="GGS30871.1"/>
    <property type="molecule type" value="Genomic_DNA"/>
</dbReference>
<dbReference type="RefSeq" id="WP_189210633.1">
    <property type="nucleotide sequence ID" value="NZ_BMRB01000002.1"/>
</dbReference>
<dbReference type="PROSITE" id="PS00583">
    <property type="entry name" value="PFKB_KINASES_1"/>
    <property type="match status" value="1"/>
</dbReference>
<evidence type="ECO:0000313" key="6">
    <source>
        <dbReference type="EMBL" id="GGS30871.1"/>
    </source>
</evidence>
<evidence type="ECO:0000313" key="7">
    <source>
        <dbReference type="Proteomes" id="UP000660680"/>
    </source>
</evidence>
<dbReference type="PANTHER" id="PTHR10584:SF166">
    <property type="entry name" value="RIBOKINASE"/>
    <property type="match status" value="1"/>
</dbReference>
<dbReference type="Proteomes" id="UP000660680">
    <property type="component" value="Unassembled WGS sequence"/>
</dbReference>
<dbReference type="Pfam" id="PF00294">
    <property type="entry name" value="PfkB"/>
    <property type="match status" value="1"/>
</dbReference>
<dbReference type="GO" id="GO:0005829">
    <property type="term" value="C:cytosol"/>
    <property type="evidence" value="ECO:0007669"/>
    <property type="project" value="TreeGrafter"/>
</dbReference>
<reference evidence="6" key="2">
    <citation type="submission" date="2020-09" db="EMBL/GenBank/DDBJ databases">
        <authorList>
            <person name="Sun Q."/>
            <person name="Ohkuma M."/>
        </authorList>
    </citation>
    <scope>NUCLEOTIDE SEQUENCE</scope>
    <source>
        <strain evidence="6">JCM 3276</strain>
    </source>
</reference>
<dbReference type="InterPro" id="IPR011611">
    <property type="entry name" value="PfkB_dom"/>
</dbReference>
<gene>
    <name evidence="6" type="primary">rbsK</name>
    <name evidence="6" type="ORF">GCM10010171_25700</name>
</gene>
<organism evidence="6 7">
    <name type="scientific">Actinokineospora fastidiosa</name>
    <dbReference type="NCBI Taxonomy" id="1816"/>
    <lineage>
        <taxon>Bacteria</taxon>
        <taxon>Bacillati</taxon>
        <taxon>Actinomycetota</taxon>
        <taxon>Actinomycetes</taxon>
        <taxon>Pseudonocardiales</taxon>
        <taxon>Pseudonocardiaceae</taxon>
        <taxon>Actinokineospora</taxon>
    </lineage>
</organism>
<dbReference type="GO" id="GO:0006796">
    <property type="term" value="P:phosphate-containing compound metabolic process"/>
    <property type="evidence" value="ECO:0007669"/>
    <property type="project" value="UniProtKB-ARBA"/>
</dbReference>
<dbReference type="InterPro" id="IPR002173">
    <property type="entry name" value="Carboh/pur_kinase_PfkB_CS"/>
</dbReference>
<evidence type="ECO:0000256" key="3">
    <source>
        <dbReference type="ARBA" id="ARBA00022777"/>
    </source>
</evidence>
<comment type="similarity">
    <text evidence="1 4">Belongs to the carbohydrate kinase PfkB family.</text>
</comment>
<dbReference type="InterPro" id="IPR029056">
    <property type="entry name" value="Ribokinase-like"/>
</dbReference>
<comment type="caution">
    <text evidence="6">The sequence shown here is derived from an EMBL/GenBank/DDBJ whole genome shotgun (WGS) entry which is preliminary data.</text>
</comment>
<dbReference type="PROSITE" id="PS00584">
    <property type="entry name" value="PFKB_KINASES_2"/>
    <property type="match status" value="1"/>
</dbReference>
<evidence type="ECO:0000259" key="5">
    <source>
        <dbReference type="Pfam" id="PF00294"/>
    </source>
</evidence>
<dbReference type="InterPro" id="IPR002139">
    <property type="entry name" value="Ribo/fructo_kinase"/>
</dbReference>